<accession>A0A9N8HSB0</accession>
<proteinExistence type="inferred from homology"/>
<dbReference type="PANTHER" id="PTHR10015">
    <property type="entry name" value="HEAT SHOCK TRANSCRIPTION FACTOR"/>
    <property type="match status" value="1"/>
</dbReference>
<organism evidence="7 8">
    <name type="scientific">Seminavis robusta</name>
    <dbReference type="NCBI Taxonomy" id="568900"/>
    <lineage>
        <taxon>Eukaryota</taxon>
        <taxon>Sar</taxon>
        <taxon>Stramenopiles</taxon>
        <taxon>Ochrophyta</taxon>
        <taxon>Bacillariophyta</taxon>
        <taxon>Bacillariophyceae</taxon>
        <taxon>Bacillariophycidae</taxon>
        <taxon>Naviculales</taxon>
        <taxon>Naviculaceae</taxon>
        <taxon>Seminavis</taxon>
    </lineage>
</organism>
<dbReference type="PRINTS" id="PR00056">
    <property type="entry name" value="HSFDOMAIN"/>
</dbReference>
<dbReference type="Proteomes" id="UP001153069">
    <property type="component" value="Unassembled WGS sequence"/>
</dbReference>
<dbReference type="GO" id="GO:0003700">
    <property type="term" value="F:DNA-binding transcription factor activity"/>
    <property type="evidence" value="ECO:0007669"/>
    <property type="project" value="InterPro"/>
</dbReference>
<dbReference type="EMBL" id="CAICTM010001147">
    <property type="protein sequence ID" value="CAB9520948.1"/>
    <property type="molecule type" value="Genomic_DNA"/>
</dbReference>
<dbReference type="OrthoDB" id="60033at2759"/>
<feature type="region of interest" description="Disordered" evidence="5">
    <location>
        <begin position="128"/>
        <end position="153"/>
    </location>
</feature>
<evidence type="ECO:0000256" key="5">
    <source>
        <dbReference type="SAM" id="MobiDB-lite"/>
    </source>
</evidence>
<keyword evidence="2" id="KW-0238">DNA-binding</keyword>
<reference evidence="7" key="1">
    <citation type="submission" date="2020-06" db="EMBL/GenBank/DDBJ databases">
        <authorList>
            <consortium name="Plant Systems Biology data submission"/>
        </authorList>
    </citation>
    <scope>NUCLEOTIDE SEQUENCE</scope>
    <source>
        <strain evidence="7">D6</strain>
    </source>
</reference>
<evidence type="ECO:0000256" key="3">
    <source>
        <dbReference type="ARBA" id="ARBA00023242"/>
    </source>
</evidence>
<dbReference type="SUPFAM" id="SSF46785">
    <property type="entry name" value="Winged helix' DNA-binding domain"/>
    <property type="match status" value="1"/>
</dbReference>
<protein>
    <submittedName>
        <fullName evidence="7">Shock factor protein</fullName>
    </submittedName>
</protein>
<evidence type="ECO:0000256" key="4">
    <source>
        <dbReference type="RuleBase" id="RU004020"/>
    </source>
</evidence>
<dbReference type="SMART" id="SM00415">
    <property type="entry name" value="HSF"/>
    <property type="match status" value="1"/>
</dbReference>
<dbReference type="InterPro" id="IPR000232">
    <property type="entry name" value="HSF_DNA-bd"/>
</dbReference>
<evidence type="ECO:0000256" key="2">
    <source>
        <dbReference type="ARBA" id="ARBA00023125"/>
    </source>
</evidence>
<keyword evidence="3" id="KW-0539">Nucleus</keyword>
<feature type="domain" description="HSF-type DNA-binding" evidence="6">
    <location>
        <begin position="25"/>
        <end position="127"/>
    </location>
</feature>
<comment type="subcellular location">
    <subcellularLocation>
        <location evidence="1">Nucleus</location>
    </subcellularLocation>
</comment>
<dbReference type="AlphaFoldDB" id="A0A9N8HSB0"/>
<feature type="region of interest" description="Disordered" evidence="5">
    <location>
        <begin position="212"/>
        <end position="243"/>
    </location>
</feature>
<dbReference type="Pfam" id="PF00447">
    <property type="entry name" value="HSF_DNA-bind"/>
    <property type="match status" value="1"/>
</dbReference>
<comment type="caution">
    <text evidence="7">The sequence shown here is derived from an EMBL/GenBank/DDBJ whole genome shotgun (WGS) entry which is preliminary data.</text>
</comment>
<evidence type="ECO:0000256" key="1">
    <source>
        <dbReference type="ARBA" id="ARBA00004123"/>
    </source>
</evidence>
<name>A0A9N8HSB0_9STRA</name>
<feature type="region of interest" description="Disordered" evidence="5">
    <location>
        <begin position="1"/>
        <end position="24"/>
    </location>
</feature>
<dbReference type="GO" id="GO:0005634">
    <property type="term" value="C:nucleus"/>
    <property type="evidence" value="ECO:0007669"/>
    <property type="project" value="UniProtKB-SubCell"/>
</dbReference>
<gene>
    <name evidence="7" type="ORF">SEMRO_1149_G246560.1</name>
</gene>
<dbReference type="Gene3D" id="1.10.10.10">
    <property type="entry name" value="Winged helix-like DNA-binding domain superfamily/Winged helix DNA-binding domain"/>
    <property type="match status" value="1"/>
</dbReference>
<comment type="similarity">
    <text evidence="4">Belongs to the HSF family.</text>
</comment>
<feature type="compositionally biased region" description="Polar residues" evidence="5">
    <location>
        <begin position="1"/>
        <end position="12"/>
    </location>
</feature>
<evidence type="ECO:0000259" key="6">
    <source>
        <dbReference type="SMART" id="SM00415"/>
    </source>
</evidence>
<dbReference type="PANTHER" id="PTHR10015:SF427">
    <property type="entry name" value="HEAT SHOCK FACTOR PROTEIN"/>
    <property type="match status" value="1"/>
</dbReference>
<dbReference type="InterPro" id="IPR036388">
    <property type="entry name" value="WH-like_DNA-bd_sf"/>
</dbReference>
<feature type="compositionally biased region" description="Polar residues" evidence="5">
    <location>
        <begin position="139"/>
        <end position="153"/>
    </location>
</feature>
<evidence type="ECO:0000313" key="7">
    <source>
        <dbReference type="EMBL" id="CAB9520948.1"/>
    </source>
</evidence>
<dbReference type="GO" id="GO:0043565">
    <property type="term" value="F:sequence-specific DNA binding"/>
    <property type="evidence" value="ECO:0007669"/>
    <property type="project" value="InterPro"/>
</dbReference>
<sequence length="261" mass="28653">MSCNTSTDNGELSSLHYPRTGKRGVPQQFPRRLYEMLQSESKLIEASADHPKIIFWSESGKAFRIADVAEFSATILPKYFRTKKFSSFQRNLNLYGFAKVRRGPETDMYAHPNFVRDQAESLSMLRKLTSNTNRRRSTAAKQPKTTRVSRSVSPSPTLMLANVQYLQAPPLPHIAIPTGAMVKSTPTYAAPKPTCGYASPRHSSVWAPIHKVPPSPDSSANGSTAAPVEAAPETPVLNPSPVGRGRLDLLALAMEQATAMQ</sequence>
<keyword evidence="8" id="KW-1185">Reference proteome</keyword>
<evidence type="ECO:0000313" key="8">
    <source>
        <dbReference type="Proteomes" id="UP001153069"/>
    </source>
</evidence>
<dbReference type="InterPro" id="IPR036390">
    <property type="entry name" value="WH_DNA-bd_sf"/>
</dbReference>
<feature type="compositionally biased region" description="Low complexity" evidence="5">
    <location>
        <begin position="224"/>
        <end position="236"/>
    </location>
</feature>